<sequence>MFPFPFLLTNFPIYSSLLSFKVMASRFINCDCMHNMYVCMYKICIAGVQELSHKPHEHQSQSDMYSLLYTIKLIIVAKVSDWRAEICVSVHYPGSLYIKKKT</sequence>
<reference evidence="1" key="8">
    <citation type="journal article" date="2005" name="Science">
        <title>Antisense Transcription in the Mammalian Transcriptome.</title>
        <authorList>
            <consortium name="RIKEN Genome Exploration Research Group and Genome Science Group (Genome Network Project Core Group) and the FANTOM Consortium"/>
        </authorList>
    </citation>
    <scope>NUCLEOTIDE SEQUENCE</scope>
    <source>
        <strain evidence="1">C57BL/6J</strain>
        <tissue evidence="1">Skin</tissue>
    </source>
</reference>
<reference evidence="1" key="5">
    <citation type="journal article" date="2002" name="Nature">
        <title>Analysis of the mouse transcriptome based on functional annotation of 60,770 full-length cDNAs.</title>
        <authorList>
            <consortium name="The FANTOM Consortium and the RIKEN Genome Exploration Research Group Phase I and II Team"/>
        </authorList>
    </citation>
    <scope>NUCLEOTIDE SEQUENCE</scope>
    <source>
        <strain evidence="1">C57BL/6J</strain>
        <tissue evidence="1">Skin</tissue>
    </source>
</reference>
<reference evidence="1" key="1">
    <citation type="journal article" date="1999" name="Methods Enzymol.">
        <title>High-efficiency full-length cDNA cloning.</title>
        <authorList>
            <person name="Carninci P."/>
            <person name="Hayashizaki Y."/>
        </authorList>
    </citation>
    <scope>NUCLEOTIDE SEQUENCE</scope>
    <source>
        <strain evidence="1">C57BL/6J</strain>
        <tissue evidence="1">Skin</tissue>
    </source>
</reference>
<name>Q8BIX4_MOUSE</name>
<evidence type="ECO:0000313" key="1">
    <source>
        <dbReference type="EMBL" id="BAC36273.1"/>
    </source>
</evidence>
<reference evidence="1" key="4">
    <citation type="journal article" date="2001" name="Nature">
        <title>Functional annotation of a full-length mouse cDNA collection.</title>
        <authorList>
            <consortium name="The RIKEN Genome Exploration Research Group Phase II Team and the FANTOM Consortium"/>
        </authorList>
    </citation>
    <scope>NUCLEOTIDE SEQUENCE</scope>
    <source>
        <strain evidence="1">C57BL/6J</strain>
        <tissue evidence="1">Skin</tissue>
    </source>
</reference>
<reference evidence="1" key="2">
    <citation type="journal article" date="2000" name="Genome Res.">
        <title>Normalization and subtraction of cap-trapper-selected cDNAs to prepare full-length cDNA libraries for rapid discovery of new genes.</title>
        <authorList>
            <person name="Carninci P."/>
            <person name="Shibata Y."/>
            <person name="Hayatsu N."/>
            <person name="Sugahara Y."/>
            <person name="Shibata K."/>
            <person name="Itoh M."/>
            <person name="Konno H."/>
            <person name="Okazaki Y."/>
            <person name="Muramatsu M."/>
            <person name="Hayashizaki Y."/>
        </authorList>
    </citation>
    <scope>NUCLEOTIDE SEQUENCE</scope>
    <source>
        <strain evidence="1">C57BL/6J</strain>
        <tissue evidence="1">Skin</tissue>
    </source>
</reference>
<reference evidence="1" key="6">
    <citation type="submission" date="2002-04" db="EMBL/GenBank/DDBJ databases">
        <authorList>
            <person name="Adachi J."/>
            <person name="Aizawa K."/>
            <person name="Akimura T."/>
            <person name="Arakawa T."/>
            <person name="Bono H."/>
            <person name="Carninci P."/>
            <person name="Fukuda S."/>
            <person name="Furuno M."/>
            <person name="Hanagaki T."/>
            <person name="Hara A."/>
            <person name="Hashizume W."/>
            <person name="Hayashida K."/>
            <person name="Hayatsu N."/>
            <person name="Hiramoto K."/>
            <person name="Hiraoka T."/>
            <person name="Hirozane T."/>
            <person name="Hori F."/>
            <person name="Imotani K."/>
            <person name="Ishii Y."/>
            <person name="Itoh M."/>
            <person name="Kagawa I."/>
            <person name="Kasukawa T."/>
            <person name="Katoh H."/>
            <person name="Kawai J."/>
            <person name="Kojima Y."/>
            <person name="Kondo S."/>
            <person name="Konno H."/>
            <person name="Kouda M."/>
            <person name="Koya S."/>
            <person name="Kurihara C."/>
            <person name="Matsuyama T."/>
            <person name="Miyazaki A."/>
            <person name="Murata M."/>
            <person name="Nakamura M."/>
            <person name="Nishi K."/>
            <person name="Nomura K."/>
            <person name="Numazaki R."/>
            <person name="Ohno M."/>
            <person name="Ohsato N."/>
            <person name="Okazaki Y."/>
            <person name="Saito R."/>
            <person name="Saitoh H."/>
            <person name="Sakai C."/>
            <person name="Sakai K."/>
            <person name="Sakazume N."/>
            <person name="Sano H."/>
            <person name="Sasaki D."/>
            <person name="Shibata K."/>
            <person name="Shinagawa A."/>
            <person name="Shiraki T."/>
            <person name="Sogabe Y."/>
            <person name="Tagami M."/>
            <person name="Tagawa A."/>
            <person name="Takahashi F."/>
            <person name="Takaku-Akahira S."/>
            <person name="Takeda Y."/>
            <person name="Tanaka T."/>
            <person name="Tomaru A."/>
            <person name="Toya T."/>
            <person name="Yasunishi A."/>
            <person name="Muramatsu M."/>
            <person name="Hayashizaki Y."/>
        </authorList>
    </citation>
    <scope>NUCLEOTIDE SEQUENCE</scope>
    <source>
        <strain evidence="1">C57BL/6J</strain>
        <tissue evidence="1">Skin</tissue>
    </source>
</reference>
<reference evidence="1" key="3">
    <citation type="journal article" date="2000" name="Genome Res.">
        <title>RIKEN integrated sequence analysis (RISA) system--384-format sequencing pipeline with 384 multicapillary sequencer.</title>
        <authorList>
            <person name="Shibata K."/>
            <person name="Itoh M."/>
            <person name="Aizawa K."/>
            <person name="Nagaoka S."/>
            <person name="Sasaki N."/>
            <person name="Carninci P."/>
            <person name="Konno H."/>
            <person name="Akiyama J."/>
            <person name="Nishi K."/>
            <person name="Kitsunai T."/>
            <person name="Tashiro H."/>
            <person name="Itoh M."/>
            <person name="Sumi N."/>
            <person name="Ishii Y."/>
            <person name="Nakamura S."/>
            <person name="Hazama M."/>
            <person name="Nishine T."/>
            <person name="Harada A."/>
            <person name="Yamamoto R."/>
            <person name="Matsumoto H."/>
            <person name="Sakaguchi S."/>
            <person name="Ikegami T."/>
            <person name="Kashiwagi K."/>
            <person name="Fujiwake S."/>
            <person name="Inoue K."/>
            <person name="Togawa Y."/>
            <person name="Izawa M."/>
            <person name="Ohara E."/>
            <person name="Watahiki M."/>
            <person name="Yoneda Y."/>
            <person name="Ishikawa T."/>
            <person name="Ozawa K."/>
            <person name="Tanaka T."/>
            <person name="Matsuura S."/>
            <person name="Kawai J."/>
            <person name="Okazaki Y."/>
            <person name="Muramatsu M."/>
            <person name="Inoue Y."/>
            <person name="Kira A."/>
            <person name="Hayashizaki Y."/>
        </authorList>
    </citation>
    <scope>NUCLEOTIDE SEQUENCE</scope>
    <source>
        <strain evidence="1">C57BL/6J</strain>
        <tissue evidence="1">Skin</tissue>
    </source>
</reference>
<protein>
    <submittedName>
        <fullName evidence="1">Uncharacterized protein</fullName>
    </submittedName>
</protein>
<dbReference type="EMBL" id="AK076249">
    <property type="protein sequence ID" value="BAC36273.1"/>
    <property type="molecule type" value="mRNA"/>
</dbReference>
<proteinExistence type="evidence at transcript level"/>
<reference evidence="1" key="7">
    <citation type="journal article" date="2005" name="Science">
        <title>The Transcriptional Landscape of the Mammalian Genome.</title>
        <authorList>
            <consortium name="The FANTOM Consortium"/>
            <consortium name="Riken Genome Exploration Research Group and Genome Science Group (Genome Network Project Core Group)"/>
        </authorList>
    </citation>
    <scope>NUCLEOTIDE SEQUENCE</scope>
    <source>
        <strain evidence="1">C57BL/6J</strain>
        <tissue evidence="1">Skin</tissue>
    </source>
</reference>
<organism evidence="1">
    <name type="scientific">Mus musculus</name>
    <name type="common">Mouse</name>
    <dbReference type="NCBI Taxonomy" id="10090"/>
    <lineage>
        <taxon>Eukaryota</taxon>
        <taxon>Metazoa</taxon>
        <taxon>Chordata</taxon>
        <taxon>Craniata</taxon>
        <taxon>Vertebrata</taxon>
        <taxon>Euteleostomi</taxon>
        <taxon>Mammalia</taxon>
        <taxon>Eutheria</taxon>
        <taxon>Euarchontoglires</taxon>
        <taxon>Glires</taxon>
        <taxon>Rodentia</taxon>
        <taxon>Myomorpha</taxon>
        <taxon>Muroidea</taxon>
        <taxon>Muridae</taxon>
        <taxon>Murinae</taxon>
        <taxon>Mus</taxon>
        <taxon>Mus</taxon>
    </lineage>
</organism>
<dbReference type="AlphaFoldDB" id="Q8BIX4"/>
<accession>Q8BIX4</accession>